<accession>A0A150H094</accession>
<proteinExistence type="predicted"/>
<gene>
    <name evidence="3" type="ORF">GPECTOR_2g1044</name>
</gene>
<comment type="caution">
    <text evidence="3">The sequence shown here is derived from an EMBL/GenBank/DDBJ whole genome shotgun (WGS) entry which is preliminary data.</text>
</comment>
<dbReference type="OrthoDB" id="59415at2759"/>
<dbReference type="Gene3D" id="3.40.50.1000">
    <property type="entry name" value="HAD superfamily/HAD-like"/>
    <property type="match status" value="1"/>
</dbReference>
<keyword evidence="2" id="KW-1133">Transmembrane helix</keyword>
<dbReference type="PANTHER" id="PTHR31284:SF10">
    <property type="entry name" value="ACID PHOSPHATASE-LIKE PROTEIN"/>
    <property type="match status" value="1"/>
</dbReference>
<evidence type="ECO:0000256" key="2">
    <source>
        <dbReference type="SAM" id="Phobius"/>
    </source>
</evidence>
<evidence type="ECO:0000313" key="3">
    <source>
        <dbReference type="EMBL" id="KXZ55495.1"/>
    </source>
</evidence>
<feature type="compositionally biased region" description="Low complexity" evidence="1">
    <location>
        <begin position="230"/>
        <end position="248"/>
    </location>
</feature>
<feature type="compositionally biased region" description="Low complexity" evidence="1">
    <location>
        <begin position="136"/>
        <end position="159"/>
    </location>
</feature>
<dbReference type="STRING" id="33097.A0A150H094"/>
<dbReference type="InterPro" id="IPR005519">
    <property type="entry name" value="Acid_phosphat_B-like"/>
</dbReference>
<organism evidence="3 4">
    <name type="scientific">Gonium pectorale</name>
    <name type="common">Green alga</name>
    <dbReference type="NCBI Taxonomy" id="33097"/>
    <lineage>
        <taxon>Eukaryota</taxon>
        <taxon>Viridiplantae</taxon>
        <taxon>Chlorophyta</taxon>
        <taxon>core chlorophytes</taxon>
        <taxon>Chlorophyceae</taxon>
        <taxon>CS clade</taxon>
        <taxon>Chlamydomonadales</taxon>
        <taxon>Volvocaceae</taxon>
        <taxon>Gonium</taxon>
    </lineage>
</organism>
<dbReference type="Pfam" id="PF03767">
    <property type="entry name" value="Acid_phosphat_B"/>
    <property type="match status" value="2"/>
</dbReference>
<sequence length="455" mass="48122">MEKTKKLEEKGEDLETSSLLAKPDPACQAGLARPSLLQFLKSLCNNVTAILLGLSFFYLTYQFWTPPRNYTSECLHALGGGAVGARGSLLHYDPKCTEQLKLYFQYDYFPEVRAVSDEAIAYFRQHSELQDRGREVQAAQQRAAQARQAADAATATGTDPDPDPDVRRGTVIFDIDETALSNMDGFFPPTAPLWWGRPPPPAVCARPHLEFVQQRQDAHGPHGGCRKHGAMGPAQQEQQPGQAEPRGAAAAEAAAVLGASAGVGADGGADVDGGVLSRGRPLCSSPPLAASLDLFNFLVDNNYTVVFLTGRSEDLRADTEANLAEAGYGWKCGDDRAAAAAAAAAAAQAPTAGAGSGAGGGRPGCWLSRVWSWLCGRAAPQPAAAAQRCYGELIMREVGDERLASVFKAEARAALVASGRQPPLVGNIGDQFSDLTGQASAPASWKLPNPVYTLL</sequence>
<reference evidence="4" key="1">
    <citation type="journal article" date="2016" name="Nat. Commun.">
        <title>The Gonium pectorale genome demonstrates co-option of cell cycle regulation during the evolution of multicellularity.</title>
        <authorList>
            <person name="Hanschen E.R."/>
            <person name="Marriage T.N."/>
            <person name="Ferris P.J."/>
            <person name="Hamaji T."/>
            <person name="Toyoda A."/>
            <person name="Fujiyama A."/>
            <person name="Neme R."/>
            <person name="Noguchi H."/>
            <person name="Minakuchi Y."/>
            <person name="Suzuki M."/>
            <person name="Kawai-Toyooka H."/>
            <person name="Smith D.R."/>
            <person name="Sparks H."/>
            <person name="Anderson J."/>
            <person name="Bakaric R."/>
            <person name="Luria V."/>
            <person name="Karger A."/>
            <person name="Kirschner M.W."/>
            <person name="Durand P.M."/>
            <person name="Michod R.E."/>
            <person name="Nozaki H."/>
            <person name="Olson B.J."/>
        </authorList>
    </citation>
    <scope>NUCLEOTIDE SEQUENCE [LARGE SCALE GENOMIC DNA]</scope>
    <source>
        <strain evidence="4">NIES-2863</strain>
    </source>
</reference>
<dbReference type="AlphaFoldDB" id="A0A150H094"/>
<keyword evidence="2" id="KW-0812">Transmembrane</keyword>
<dbReference type="InterPro" id="IPR023214">
    <property type="entry name" value="HAD_sf"/>
</dbReference>
<name>A0A150H094_GONPE</name>
<feature type="region of interest" description="Disordered" evidence="1">
    <location>
        <begin position="133"/>
        <end position="168"/>
    </location>
</feature>
<keyword evidence="2" id="KW-0472">Membrane</keyword>
<protein>
    <recommendedName>
        <fullName evidence="5">Acid phosphatase</fullName>
    </recommendedName>
</protein>
<feature type="region of interest" description="Disordered" evidence="1">
    <location>
        <begin position="217"/>
        <end position="248"/>
    </location>
</feature>
<dbReference type="Proteomes" id="UP000075714">
    <property type="component" value="Unassembled WGS sequence"/>
</dbReference>
<evidence type="ECO:0008006" key="5">
    <source>
        <dbReference type="Google" id="ProtNLM"/>
    </source>
</evidence>
<dbReference type="PANTHER" id="PTHR31284">
    <property type="entry name" value="ACID PHOSPHATASE-LIKE PROTEIN"/>
    <property type="match status" value="1"/>
</dbReference>
<evidence type="ECO:0000313" key="4">
    <source>
        <dbReference type="Proteomes" id="UP000075714"/>
    </source>
</evidence>
<dbReference type="EMBL" id="LSYV01000003">
    <property type="protein sequence ID" value="KXZ55495.1"/>
    <property type="molecule type" value="Genomic_DNA"/>
</dbReference>
<keyword evidence="4" id="KW-1185">Reference proteome</keyword>
<evidence type="ECO:0000256" key="1">
    <source>
        <dbReference type="SAM" id="MobiDB-lite"/>
    </source>
</evidence>
<feature type="transmembrane region" description="Helical" evidence="2">
    <location>
        <begin position="43"/>
        <end position="64"/>
    </location>
</feature>